<evidence type="ECO:0000313" key="1">
    <source>
        <dbReference type="EMBL" id="OGL77942.1"/>
    </source>
</evidence>
<dbReference type="EMBL" id="MGEF01000047">
    <property type="protein sequence ID" value="OGL77942.1"/>
    <property type="molecule type" value="Genomic_DNA"/>
</dbReference>
<evidence type="ECO:0008006" key="3">
    <source>
        <dbReference type="Google" id="ProtNLM"/>
    </source>
</evidence>
<organism evidence="1 2">
    <name type="scientific">Candidatus Uhrbacteria bacterium RIFCSPHIGHO2_12_FULL_54_23</name>
    <dbReference type="NCBI Taxonomy" id="1802397"/>
    <lineage>
        <taxon>Bacteria</taxon>
        <taxon>Candidatus Uhriibacteriota</taxon>
    </lineage>
</organism>
<dbReference type="AlphaFoldDB" id="A0A1F7UI62"/>
<dbReference type="SUPFAM" id="SSF81593">
    <property type="entry name" value="Nucleotidyltransferase substrate binding subunit/domain"/>
    <property type="match status" value="1"/>
</dbReference>
<gene>
    <name evidence="1" type="ORF">A3J43_00390</name>
</gene>
<accession>A0A1F7UI62</accession>
<dbReference type="InterPro" id="IPR010235">
    <property type="entry name" value="HepT"/>
</dbReference>
<name>A0A1F7UI62_9BACT</name>
<reference evidence="1 2" key="1">
    <citation type="journal article" date="2016" name="Nat. Commun.">
        <title>Thousands of microbial genomes shed light on interconnected biogeochemical processes in an aquifer system.</title>
        <authorList>
            <person name="Anantharaman K."/>
            <person name="Brown C.T."/>
            <person name="Hug L.A."/>
            <person name="Sharon I."/>
            <person name="Castelle C.J."/>
            <person name="Probst A.J."/>
            <person name="Thomas B.C."/>
            <person name="Singh A."/>
            <person name="Wilkins M.J."/>
            <person name="Karaoz U."/>
            <person name="Brodie E.L."/>
            <person name="Williams K.H."/>
            <person name="Hubbard S.S."/>
            <person name="Banfield J.F."/>
        </authorList>
    </citation>
    <scope>NUCLEOTIDE SEQUENCE [LARGE SCALE GENOMIC DNA]</scope>
</reference>
<protein>
    <recommendedName>
        <fullName evidence="3">Nucleotidyltransferase</fullName>
    </recommendedName>
</protein>
<dbReference type="STRING" id="1802397.A3J43_00390"/>
<dbReference type="Proteomes" id="UP000176604">
    <property type="component" value="Unassembled WGS sequence"/>
</dbReference>
<evidence type="ECO:0000313" key="2">
    <source>
        <dbReference type="Proteomes" id="UP000176604"/>
    </source>
</evidence>
<proteinExistence type="predicted"/>
<dbReference type="Pfam" id="PF08780">
    <property type="entry name" value="NTase_sub_bind"/>
    <property type="match status" value="1"/>
</dbReference>
<dbReference type="Gene3D" id="1.20.120.330">
    <property type="entry name" value="Nucleotidyltransferases domain 2"/>
    <property type="match status" value="1"/>
</dbReference>
<comment type="caution">
    <text evidence="1">The sequence shown here is derived from an EMBL/GenBank/DDBJ whole genome shotgun (WGS) entry which is preliminary data.</text>
</comment>
<sequence length="131" mass="14744">MAGVTKERIEVFHKALATLEEALAGEKTKMNRDATIQRFEYTVEAFWKAMKEYLVEYAGVDVGSPKGVMREAHTAGLLTLEQAEEALRMVDDRNRASHLYKEEMADEVYEKIPAYAAVMQAAGEKLNNDAQ</sequence>
<dbReference type="NCBIfam" id="TIGR01987">
    <property type="entry name" value="HI0074"/>
    <property type="match status" value="1"/>
</dbReference>